<keyword evidence="10" id="KW-0325">Glycoprotein</keyword>
<feature type="region of interest" description="Disordered" evidence="14">
    <location>
        <begin position="9"/>
        <end position="48"/>
    </location>
</feature>
<name>A0AAV5UFX0_9BILA</name>
<keyword evidence="16" id="KW-1185">Reference proteome</keyword>
<evidence type="ECO:0000256" key="8">
    <source>
        <dbReference type="ARBA" id="ARBA00023065"/>
    </source>
</evidence>
<dbReference type="GO" id="GO:0015280">
    <property type="term" value="F:ligand-gated sodium channel activity"/>
    <property type="evidence" value="ECO:0007669"/>
    <property type="project" value="TreeGrafter"/>
</dbReference>
<keyword evidence="9" id="KW-0472">Membrane</keyword>
<evidence type="ECO:0000256" key="5">
    <source>
        <dbReference type="ARBA" id="ARBA00022692"/>
    </source>
</evidence>
<evidence type="ECO:0000256" key="3">
    <source>
        <dbReference type="ARBA" id="ARBA00022448"/>
    </source>
</evidence>
<comment type="subcellular location">
    <subcellularLocation>
        <location evidence="1">Membrane</location>
        <topology evidence="1">Multi-pass membrane protein</topology>
    </subcellularLocation>
</comment>
<evidence type="ECO:0000256" key="9">
    <source>
        <dbReference type="ARBA" id="ARBA00023136"/>
    </source>
</evidence>
<keyword evidence="3 13" id="KW-0813">Transport</keyword>
<evidence type="ECO:0000256" key="6">
    <source>
        <dbReference type="ARBA" id="ARBA00022989"/>
    </source>
</evidence>
<sequence length="215" mass="24145">MTHLICVSAHSTENRRMPGPAIGRKTGSTPRASAMSTHSAISKSTDGSGKPCLCQNNDPFCVEHEHKKSLLNLWEFFGRRTPEEMGKIMEALGFDGLTDEVAIVTKAKENIIFAMSEMSEELRRNVSIQKHELIQKCSFNGKPCDIEKDFKMIVDPTFGNCFTFNHNKSELMSSIRAGPMYGLRVLMYIAADEYLPTTEAVGIRMTIHDKDDFPY</sequence>
<keyword evidence="12 13" id="KW-0407">Ion channel</keyword>
<dbReference type="PANTHER" id="PTHR11690">
    <property type="entry name" value="AMILORIDE-SENSITIVE SODIUM CHANNEL-RELATED"/>
    <property type="match status" value="1"/>
</dbReference>
<evidence type="ECO:0000256" key="1">
    <source>
        <dbReference type="ARBA" id="ARBA00004141"/>
    </source>
</evidence>
<evidence type="ECO:0000256" key="12">
    <source>
        <dbReference type="ARBA" id="ARBA00023303"/>
    </source>
</evidence>
<evidence type="ECO:0000256" key="2">
    <source>
        <dbReference type="ARBA" id="ARBA00007193"/>
    </source>
</evidence>
<keyword evidence="4 13" id="KW-0894">Sodium channel</keyword>
<evidence type="ECO:0000256" key="13">
    <source>
        <dbReference type="RuleBase" id="RU000679"/>
    </source>
</evidence>
<gene>
    <name evidence="15" type="ORF">PENTCL1PPCAC_28104</name>
</gene>
<dbReference type="EMBL" id="BTSX01000006">
    <property type="protein sequence ID" value="GMT05930.1"/>
    <property type="molecule type" value="Genomic_DNA"/>
</dbReference>
<comment type="similarity">
    <text evidence="2 13">Belongs to the amiloride-sensitive sodium channel (TC 1.A.6) family.</text>
</comment>
<keyword evidence="5 13" id="KW-0812">Transmembrane</keyword>
<organism evidence="15 16">
    <name type="scientific">Pristionchus entomophagus</name>
    <dbReference type="NCBI Taxonomy" id="358040"/>
    <lineage>
        <taxon>Eukaryota</taxon>
        <taxon>Metazoa</taxon>
        <taxon>Ecdysozoa</taxon>
        <taxon>Nematoda</taxon>
        <taxon>Chromadorea</taxon>
        <taxon>Rhabditida</taxon>
        <taxon>Rhabditina</taxon>
        <taxon>Diplogasteromorpha</taxon>
        <taxon>Diplogasteroidea</taxon>
        <taxon>Neodiplogasteridae</taxon>
        <taxon>Pristionchus</taxon>
    </lineage>
</organism>
<keyword evidence="7" id="KW-0915">Sodium</keyword>
<dbReference type="GO" id="GO:0005886">
    <property type="term" value="C:plasma membrane"/>
    <property type="evidence" value="ECO:0007669"/>
    <property type="project" value="TreeGrafter"/>
</dbReference>
<dbReference type="Gene3D" id="2.60.470.10">
    <property type="entry name" value="Acid-sensing ion channels like domains"/>
    <property type="match status" value="1"/>
</dbReference>
<dbReference type="AlphaFoldDB" id="A0AAV5UFX0"/>
<dbReference type="Proteomes" id="UP001432027">
    <property type="component" value="Unassembled WGS sequence"/>
</dbReference>
<dbReference type="Pfam" id="PF00858">
    <property type="entry name" value="ASC"/>
    <property type="match status" value="1"/>
</dbReference>
<comment type="caution">
    <text evidence="15">The sequence shown here is derived from an EMBL/GenBank/DDBJ whole genome shotgun (WGS) entry which is preliminary data.</text>
</comment>
<dbReference type="InterPro" id="IPR001873">
    <property type="entry name" value="ENaC"/>
</dbReference>
<feature type="non-terminal residue" evidence="15">
    <location>
        <position position="215"/>
    </location>
</feature>
<keyword evidence="6" id="KW-1133">Transmembrane helix</keyword>
<dbReference type="PANTHER" id="PTHR11690:SF267">
    <property type="entry name" value="DEGENERIN MEC-10"/>
    <property type="match status" value="1"/>
</dbReference>
<feature type="compositionally biased region" description="Polar residues" evidence="14">
    <location>
        <begin position="26"/>
        <end position="47"/>
    </location>
</feature>
<evidence type="ECO:0000256" key="7">
    <source>
        <dbReference type="ARBA" id="ARBA00023053"/>
    </source>
</evidence>
<reference evidence="15" key="1">
    <citation type="submission" date="2023-10" db="EMBL/GenBank/DDBJ databases">
        <title>Genome assembly of Pristionchus species.</title>
        <authorList>
            <person name="Yoshida K."/>
            <person name="Sommer R.J."/>
        </authorList>
    </citation>
    <scope>NUCLEOTIDE SEQUENCE</scope>
    <source>
        <strain evidence="15">RS0144</strain>
    </source>
</reference>
<evidence type="ECO:0000256" key="10">
    <source>
        <dbReference type="ARBA" id="ARBA00023180"/>
    </source>
</evidence>
<evidence type="ECO:0000256" key="14">
    <source>
        <dbReference type="SAM" id="MobiDB-lite"/>
    </source>
</evidence>
<accession>A0AAV5UFX0</accession>
<evidence type="ECO:0000256" key="11">
    <source>
        <dbReference type="ARBA" id="ARBA00023201"/>
    </source>
</evidence>
<keyword evidence="11 13" id="KW-0739">Sodium transport</keyword>
<dbReference type="PRINTS" id="PR01078">
    <property type="entry name" value="AMINACHANNEL"/>
</dbReference>
<evidence type="ECO:0000313" key="16">
    <source>
        <dbReference type="Proteomes" id="UP001432027"/>
    </source>
</evidence>
<evidence type="ECO:0000313" key="15">
    <source>
        <dbReference type="EMBL" id="GMT05930.1"/>
    </source>
</evidence>
<protein>
    <submittedName>
        <fullName evidence="15">Uncharacterized protein</fullName>
    </submittedName>
</protein>
<proteinExistence type="inferred from homology"/>
<keyword evidence="8 13" id="KW-0406">Ion transport</keyword>
<evidence type="ECO:0000256" key="4">
    <source>
        <dbReference type="ARBA" id="ARBA00022461"/>
    </source>
</evidence>